<comment type="caution">
    <text evidence="2">The sequence shown here is derived from an EMBL/GenBank/DDBJ whole genome shotgun (WGS) entry which is preliminary data.</text>
</comment>
<keyword evidence="1" id="KW-0812">Transmembrane</keyword>
<feature type="transmembrane region" description="Helical" evidence="1">
    <location>
        <begin position="52"/>
        <end position="71"/>
    </location>
</feature>
<sequence length="217" mass="24815">MDFLLFMFFGILETYAIYLLAFRFFRFEIDVVSIVFACVIASFISFSLREIYGYAGLDIFVQLILVFLFIWQLFKVHVFYSALLSVTGFITLSIIQTILLMALKLMGFMQDIPGSHSPSGYMLQVLTAGCVFLTSYFIQKKRLGFTFVPKSSYSTIAFTASNRMAIGIAMFSLFPLGLIYLLFNMQADQLFFLIPISLGAVLFALLHWANKRELRDE</sequence>
<keyword evidence="1" id="KW-0472">Membrane</keyword>
<dbReference type="AlphaFoldDB" id="A0A6G3ZWA1"/>
<feature type="transmembrane region" description="Helical" evidence="1">
    <location>
        <begin position="189"/>
        <end position="209"/>
    </location>
</feature>
<feature type="transmembrane region" description="Helical" evidence="1">
    <location>
        <begin position="29"/>
        <end position="46"/>
    </location>
</feature>
<organism evidence="2">
    <name type="scientific">Paenibacillus sp. SYP-B3998</name>
    <dbReference type="NCBI Taxonomy" id="2678564"/>
    <lineage>
        <taxon>Bacteria</taxon>
        <taxon>Bacillati</taxon>
        <taxon>Bacillota</taxon>
        <taxon>Bacilli</taxon>
        <taxon>Bacillales</taxon>
        <taxon>Paenibacillaceae</taxon>
        <taxon>Paenibacillus</taxon>
    </lineage>
</organism>
<gene>
    <name evidence="2" type="ORF">GK047_08180</name>
</gene>
<feature type="transmembrane region" description="Helical" evidence="1">
    <location>
        <begin position="78"/>
        <end position="101"/>
    </location>
</feature>
<feature type="transmembrane region" description="Helical" evidence="1">
    <location>
        <begin position="160"/>
        <end position="183"/>
    </location>
</feature>
<feature type="transmembrane region" description="Helical" evidence="1">
    <location>
        <begin position="6"/>
        <end position="22"/>
    </location>
</feature>
<evidence type="ECO:0008006" key="3">
    <source>
        <dbReference type="Google" id="ProtNLM"/>
    </source>
</evidence>
<accession>A0A6G3ZWA1</accession>
<proteinExistence type="predicted"/>
<protein>
    <recommendedName>
        <fullName evidence="3">Intracellular septation protein A</fullName>
    </recommendedName>
</protein>
<evidence type="ECO:0000256" key="1">
    <source>
        <dbReference type="SAM" id="Phobius"/>
    </source>
</evidence>
<feature type="transmembrane region" description="Helical" evidence="1">
    <location>
        <begin position="121"/>
        <end position="139"/>
    </location>
</feature>
<keyword evidence="1" id="KW-1133">Transmembrane helix</keyword>
<reference evidence="2" key="1">
    <citation type="submission" date="2020-02" db="EMBL/GenBank/DDBJ databases">
        <authorList>
            <person name="Shen X.-R."/>
            <person name="Zhang Y.-X."/>
        </authorList>
    </citation>
    <scope>NUCLEOTIDE SEQUENCE</scope>
    <source>
        <strain evidence="2">SYP-B3998</strain>
    </source>
</reference>
<dbReference type="EMBL" id="JAAIKC010000002">
    <property type="protein sequence ID" value="NEW05984.1"/>
    <property type="molecule type" value="Genomic_DNA"/>
</dbReference>
<evidence type="ECO:0000313" key="2">
    <source>
        <dbReference type="EMBL" id="NEW05984.1"/>
    </source>
</evidence>
<dbReference type="RefSeq" id="WP_163944017.1">
    <property type="nucleotide sequence ID" value="NZ_JAAIKC010000002.1"/>
</dbReference>
<name>A0A6G3ZWA1_9BACL</name>